<dbReference type="Gene3D" id="3.40.50.300">
    <property type="entry name" value="P-loop containing nucleotide triphosphate hydrolases"/>
    <property type="match status" value="1"/>
</dbReference>
<name>A0A3N4JHG5_9PEZI</name>
<dbReference type="OrthoDB" id="432234at2759"/>
<gene>
    <name evidence="1" type="ORF">L873DRAFT_1790849</name>
</gene>
<proteinExistence type="predicted"/>
<keyword evidence="2" id="KW-1185">Reference proteome</keyword>
<dbReference type="InterPro" id="IPR027417">
    <property type="entry name" value="P-loop_NTPase"/>
</dbReference>
<reference evidence="1 2" key="1">
    <citation type="journal article" date="2018" name="Nat. Ecol. Evol.">
        <title>Pezizomycetes genomes reveal the molecular basis of ectomycorrhizal truffle lifestyle.</title>
        <authorList>
            <person name="Murat C."/>
            <person name="Payen T."/>
            <person name="Noel B."/>
            <person name="Kuo A."/>
            <person name="Morin E."/>
            <person name="Chen J."/>
            <person name="Kohler A."/>
            <person name="Krizsan K."/>
            <person name="Balestrini R."/>
            <person name="Da Silva C."/>
            <person name="Montanini B."/>
            <person name="Hainaut M."/>
            <person name="Levati E."/>
            <person name="Barry K.W."/>
            <person name="Belfiori B."/>
            <person name="Cichocki N."/>
            <person name="Clum A."/>
            <person name="Dockter R.B."/>
            <person name="Fauchery L."/>
            <person name="Guy J."/>
            <person name="Iotti M."/>
            <person name="Le Tacon F."/>
            <person name="Lindquist E.A."/>
            <person name="Lipzen A."/>
            <person name="Malagnac F."/>
            <person name="Mello A."/>
            <person name="Molinier V."/>
            <person name="Miyauchi S."/>
            <person name="Poulain J."/>
            <person name="Riccioni C."/>
            <person name="Rubini A."/>
            <person name="Sitrit Y."/>
            <person name="Splivallo R."/>
            <person name="Traeger S."/>
            <person name="Wang M."/>
            <person name="Zifcakova L."/>
            <person name="Wipf D."/>
            <person name="Zambonelli A."/>
            <person name="Paolocci F."/>
            <person name="Nowrousian M."/>
            <person name="Ottonello S."/>
            <person name="Baldrian P."/>
            <person name="Spatafora J.W."/>
            <person name="Henrissat B."/>
            <person name="Nagy L.G."/>
            <person name="Aury J.M."/>
            <person name="Wincker P."/>
            <person name="Grigoriev I.V."/>
            <person name="Bonfante P."/>
            <person name="Martin F.M."/>
        </authorList>
    </citation>
    <scope>NUCLEOTIDE SEQUENCE [LARGE SCALE GENOMIC DNA]</scope>
    <source>
        <strain evidence="1 2">120613-1</strain>
    </source>
</reference>
<dbReference type="STRING" id="1336337.A0A3N4JHG5"/>
<evidence type="ECO:0000313" key="1">
    <source>
        <dbReference type="EMBL" id="RPA97712.1"/>
    </source>
</evidence>
<dbReference type="Proteomes" id="UP000276215">
    <property type="component" value="Unassembled WGS sequence"/>
</dbReference>
<organism evidence="1 2">
    <name type="scientific">Choiromyces venosus 120613-1</name>
    <dbReference type="NCBI Taxonomy" id="1336337"/>
    <lineage>
        <taxon>Eukaryota</taxon>
        <taxon>Fungi</taxon>
        <taxon>Dikarya</taxon>
        <taxon>Ascomycota</taxon>
        <taxon>Pezizomycotina</taxon>
        <taxon>Pezizomycetes</taxon>
        <taxon>Pezizales</taxon>
        <taxon>Tuberaceae</taxon>
        <taxon>Choiromyces</taxon>
    </lineage>
</organism>
<protein>
    <recommendedName>
        <fullName evidence="3">DNA helicase</fullName>
    </recommendedName>
</protein>
<dbReference type="EMBL" id="ML120402">
    <property type="protein sequence ID" value="RPA97712.1"/>
    <property type="molecule type" value="Genomic_DNA"/>
</dbReference>
<sequence>MLKSAAITVPDERSVLHLFKRMLAKFPILRDVLAQEACHILAGHSLIISTFKIITIDLRDTESIRLPTHITLIPDDETIDSQKTSLSSYIGRCAIDPVLNHFSTWSLAKLNTKAVLLIKQELRAKNIIPNVGEFYWRPLQLTRSNTRCQIFLYLHYPFRSNEELGGQDDIHQVNWVERLKELWDNIPEEARNHIEWVTNPQTMECNRSTMSEELIFDTLSDSSCEQNNVSNEAGDLLELFEPDGFEVERENNFPPRIIIGDWEDAMDYNFMEPQSQLLGEVDTNQSHVLQLIIEANQAYGTEHNWLSDLEQYGGVDCVEGGESFMRTEINRVVTSTHNGDVEPDSIVDPMTLNSKQREVYELVLSHYHKQQEIQSILDHGGLASKLDPLHIIVSGTAGSGKSYTINAIKDSLNAMNDYRDSESVLCVTAFTGVAAFNG</sequence>
<evidence type="ECO:0000313" key="2">
    <source>
        <dbReference type="Proteomes" id="UP000276215"/>
    </source>
</evidence>
<evidence type="ECO:0008006" key="3">
    <source>
        <dbReference type="Google" id="ProtNLM"/>
    </source>
</evidence>
<accession>A0A3N4JHG5</accession>
<dbReference type="SUPFAM" id="SSF52540">
    <property type="entry name" value="P-loop containing nucleoside triphosphate hydrolases"/>
    <property type="match status" value="1"/>
</dbReference>
<dbReference type="AlphaFoldDB" id="A0A3N4JHG5"/>